<dbReference type="Proteomes" id="UP000190339">
    <property type="component" value="Unassembled WGS sequence"/>
</dbReference>
<dbReference type="STRING" id="561365.SAMN05660866_02669"/>
<keyword evidence="2" id="KW-1185">Reference proteome</keyword>
<evidence type="ECO:0000313" key="2">
    <source>
        <dbReference type="Proteomes" id="UP000190339"/>
    </source>
</evidence>
<name>A0A1T5D494_9FLAO</name>
<gene>
    <name evidence="1" type="ORF">SAMN05660866_02669</name>
</gene>
<proteinExistence type="predicted"/>
<organism evidence="1 2">
    <name type="scientific">Maribacter arcticus</name>
    <dbReference type="NCBI Taxonomy" id="561365"/>
    <lineage>
        <taxon>Bacteria</taxon>
        <taxon>Pseudomonadati</taxon>
        <taxon>Bacteroidota</taxon>
        <taxon>Flavobacteriia</taxon>
        <taxon>Flavobacteriales</taxon>
        <taxon>Flavobacteriaceae</taxon>
        <taxon>Maribacter</taxon>
    </lineage>
</organism>
<dbReference type="EMBL" id="FUYL01000008">
    <property type="protein sequence ID" value="SKB66393.1"/>
    <property type="molecule type" value="Genomic_DNA"/>
</dbReference>
<protein>
    <submittedName>
        <fullName evidence="1">Uncharacterized protein</fullName>
    </submittedName>
</protein>
<evidence type="ECO:0000313" key="1">
    <source>
        <dbReference type="EMBL" id="SKB66393.1"/>
    </source>
</evidence>
<dbReference type="AlphaFoldDB" id="A0A1T5D494"/>
<accession>A0A1T5D494</accession>
<reference evidence="2" key="1">
    <citation type="submission" date="2017-02" db="EMBL/GenBank/DDBJ databases">
        <authorList>
            <person name="Varghese N."/>
            <person name="Submissions S."/>
        </authorList>
    </citation>
    <scope>NUCLEOTIDE SEQUENCE [LARGE SCALE GENOMIC DNA]</scope>
    <source>
        <strain evidence="2">DSM 23546</strain>
    </source>
</reference>
<sequence>MSSKLMKNEHERNSIINYTSANKNFDPVNFKMSNFVFTICEIFKAVEERIV</sequence>